<evidence type="ECO:0000259" key="18">
    <source>
        <dbReference type="PROSITE" id="PS51195"/>
    </source>
</evidence>
<dbReference type="Proteomes" id="UP000636800">
    <property type="component" value="Chromosome 11"/>
</dbReference>
<evidence type="ECO:0000256" key="3">
    <source>
        <dbReference type="ARBA" id="ARBA00012552"/>
    </source>
</evidence>
<evidence type="ECO:0000256" key="7">
    <source>
        <dbReference type="ARBA" id="ARBA00022801"/>
    </source>
</evidence>
<dbReference type="SUPFAM" id="SSF52540">
    <property type="entry name" value="P-loop containing nucleoside triphosphate hydrolases"/>
    <property type="match status" value="1"/>
</dbReference>
<dbReference type="CDD" id="cd18787">
    <property type="entry name" value="SF2_C_DEAD"/>
    <property type="match status" value="1"/>
</dbReference>
<dbReference type="AlphaFoldDB" id="A0A835UGY7"/>
<protein>
    <recommendedName>
        <fullName evidence="3">RNA helicase</fullName>
        <ecNumber evidence="3">3.6.4.13</ecNumber>
    </recommendedName>
</protein>
<dbReference type="CDD" id="cd00268">
    <property type="entry name" value="DEADc"/>
    <property type="match status" value="1"/>
</dbReference>
<dbReference type="Pfam" id="PF00271">
    <property type="entry name" value="Helicase_C"/>
    <property type="match status" value="1"/>
</dbReference>
<dbReference type="SMART" id="SM00487">
    <property type="entry name" value="DEXDc"/>
    <property type="match status" value="1"/>
</dbReference>
<dbReference type="InterPro" id="IPR014014">
    <property type="entry name" value="RNA_helicase_DEAD_Q_motif"/>
</dbReference>
<accession>A0A835UGY7</accession>
<evidence type="ECO:0000313" key="20">
    <source>
        <dbReference type="Proteomes" id="UP000636800"/>
    </source>
</evidence>
<feature type="region of interest" description="Disordered" evidence="15">
    <location>
        <begin position="70"/>
        <end position="131"/>
    </location>
</feature>
<dbReference type="InterPro" id="IPR027417">
    <property type="entry name" value="P-loop_NTPase"/>
</dbReference>
<feature type="domain" description="Helicase C-terminal" evidence="17">
    <location>
        <begin position="381"/>
        <end position="544"/>
    </location>
</feature>
<keyword evidence="9 14" id="KW-0067">ATP-binding</keyword>
<keyword evidence="6 14" id="KW-0547">Nucleotide-binding</keyword>
<evidence type="ECO:0000256" key="6">
    <source>
        <dbReference type="ARBA" id="ARBA00022741"/>
    </source>
</evidence>
<keyword evidence="4" id="KW-0690">Ribosome biogenesis</keyword>
<dbReference type="EC" id="3.6.4.13" evidence="3"/>
<feature type="domain" description="DEAD-box RNA helicase Q" evidence="18">
    <location>
        <begin position="162"/>
        <end position="188"/>
    </location>
</feature>
<dbReference type="FunFam" id="3.40.50.300:FF:000008">
    <property type="entry name" value="ATP-dependent RNA helicase RhlB"/>
    <property type="match status" value="1"/>
</dbReference>
<evidence type="ECO:0000256" key="2">
    <source>
        <dbReference type="ARBA" id="ARBA00009334"/>
    </source>
</evidence>
<feature type="domain" description="Helicase ATP-binding" evidence="16">
    <location>
        <begin position="191"/>
        <end position="368"/>
    </location>
</feature>
<evidence type="ECO:0000256" key="1">
    <source>
        <dbReference type="ARBA" id="ARBA00004604"/>
    </source>
</evidence>
<dbReference type="PROSITE" id="PS51195">
    <property type="entry name" value="Q_MOTIF"/>
    <property type="match status" value="1"/>
</dbReference>
<dbReference type="InterPro" id="IPR000629">
    <property type="entry name" value="RNA-helicase_DEAD-box_CS"/>
</dbReference>
<keyword evidence="8 14" id="KW-0347">Helicase</keyword>
<feature type="short sequence motif" description="Q motif" evidence="13">
    <location>
        <begin position="162"/>
        <end position="188"/>
    </location>
</feature>
<dbReference type="InterPro" id="IPR014001">
    <property type="entry name" value="Helicase_ATP-bd"/>
</dbReference>
<name>A0A835UGY7_VANPL</name>
<feature type="compositionally biased region" description="Basic and acidic residues" evidence="15">
    <location>
        <begin position="86"/>
        <end position="101"/>
    </location>
</feature>
<organism evidence="19 20">
    <name type="scientific">Vanilla planifolia</name>
    <name type="common">Vanilla</name>
    <dbReference type="NCBI Taxonomy" id="51239"/>
    <lineage>
        <taxon>Eukaryota</taxon>
        <taxon>Viridiplantae</taxon>
        <taxon>Streptophyta</taxon>
        <taxon>Embryophyta</taxon>
        <taxon>Tracheophyta</taxon>
        <taxon>Spermatophyta</taxon>
        <taxon>Magnoliopsida</taxon>
        <taxon>Liliopsida</taxon>
        <taxon>Asparagales</taxon>
        <taxon>Orchidaceae</taxon>
        <taxon>Vanilloideae</taxon>
        <taxon>Vanilleae</taxon>
        <taxon>Vanilla</taxon>
    </lineage>
</organism>
<dbReference type="GO" id="GO:0003723">
    <property type="term" value="F:RNA binding"/>
    <property type="evidence" value="ECO:0007669"/>
    <property type="project" value="UniProtKB-KW"/>
</dbReference>
<evidence type="ECO:0000256" key="11">
    <source>
        <dbReference type="ARBA" id="ARBA00023242"/>
    </source>
</evidence>
<keyword evidence="20" id="KW-1185">Reference proteome</keyword>
<comment type="function">
    <text evidence="12">ATP-dependent RNA helicase required for 60S ribosomal subunit synthesis. Involved in efficient pre-rRNA processing, predominantly at site A3, which is necessary for the normal formation of 25S and 5.8S rRNAs.</text>
</comment>
<keyword evidence="7 14" id="KW-0378">Hydrolase</keyword>
<comment type="caution">
    <text evidence="19">The sequence shown here is derived from an EMBL/GenBank/DDBJ whole genome shotgun (WGS) entry which is preliminary data.</text>
</comment>
<dbReference type="GO" id="GO:0003724">
    <property type="term" value="F:RNA helicase activity"/>
    <property type="evidence" value="ECO:0007669"/>
    <property type="project" value="UniProtKB-EC"/>
</dbReference>
<evidence type="ECO:0000259" key="17">
    <source>
        <dbReference type="PROSITE" id="PS51194"/>
    </source>
</evidence>
<dbReference type="GO" id="GO:0016787">
    <property type="term" value="F:hydrolase activity"/>
    <property type="evidence" value="ECO:0007669"/>
    <property type="project" value="UniProtKB-KW"/>
</dbReference>
<feature type="region of interest" description="Disordered" evidence="15">
    <location>
        <begin position="17"/>
        <end position="50"/>
    </location>
</feature>
<keyword evidence="10" id="KW-0694">RNA-binding</keyword>
<dbReference type="PROSITE" id="PS51194">
    <property type="entry name" value="HELICASE_CTER"/>
    <property type="match status" value="1"/>
</dbReference>
<feature type="compositionally biased region" description="Basic and acidic residues" evidence="15">
    <location>
        <begin position="32"/>
        <end position="50"/>
    </location>
</feature>
<dbReference type="PROSITE" id="PS00039">
    <property type="entry name" value="DEAD_ATP_HELICASE"/>
    <property type="match status" value="1"/>
</dbReference>
<proteinExistence type="inferred from homology"/>
<evidence type="ECO:0000256" key="5">
    <source>
        <dbReference type="ARBA" id="ARBA00022552"/>
    </source>
</evidence>
<dbReference type="EMBL" id="JADCNL010000011">
    <property type="protein sequence ID" value="KAG0460510.1"/>
    <property type="molecule type" value="Genomic_DNA"/>
</dbReference>
<sequence>MGRNLEIAEDFLISVKKNGKLPEKKKKRKKDKKFEECDQSRRLGENESHSKEIAKTLECFRGTKEKSKKRKLTEVELSANQIPESNGKHLDTDENKEIKAEQKRRKGNKSSFPGELNLESLEKRDENKRKDEKIREVREEFGVNGVFVTGNNVKDSKYKPLASFAESGLPAEVLNCCKTFSKPSPIQAHAWPFLLDGRDFIGIASTGSGKTLAFGVPALMHVLAKDNKKKFTKAVPRCLVLSPTRELAQQIADVLQDAGSACGITTVCVYGGTSKGPQISSLKTGVDIVIGTPGRLKDLIEMGVCNLKDVSFVVLDEADRMLDMGFEPEVRAILSKTASVRQMVMFSATWPLSVHQLAEEFMDPNPVKVVVGSEDLAANHDVMQIVEVLEDRARDFRLVELLQKYHQSHRNRVLVFVLYKKEAVRVENMLQKRGWKVVSVHGDKAQTGRTEAVALFKEGKCPLMIATDVASRGLDIPDVEVVINYSFPLTTEDYVHRIGRTGRAGKKGVAHTFFTKENKSLAGELVNVLREAGQVVPSALSKFGTHVKKKESKLYGSHFKEIAADAPKATKIKFSNSDDED</sequence>
<evidence type="ECO:0000256" key="14">
    <source>
        <dbReference type="RuleBase" id="RU000492"/>
    </source>
</evidence>
<evidence type="ECO:0000313" key="19">
    <source>
        <dbReference type="EMBL" id="KAG0460510.1"/>
    </source>
</evidence>
<evidence type="ECO:0000256" key="10">
    <source>
        <dbReference type="ARBA" id="ARBA00022884"/>
    </source>
</evidence>
<evidence type="ECO:0000256" key="15">
    <source>
        <dbReference type="SAM" id="MobiDB-lite"/>
    </source>
</evidence>
<reference evidence="19 20" key="1">
    <citation type="journal article" date="2020" name="Nat. Food">
        <title>A phased Vanilla planifolia genome enables genetic improvement of flavour and production.</title>
        <authorList>
            <person name="Hasing T."/>
            <person name="Tang H."/>
            <person name="Brym M."/>
            <person name="Khazi F."/>
            <person name="Huang T."/>
            <person name="Chambers A.H."/>
        </authorList>
    </citation>
    <scope>NUCLEOTIDE SEQUENCE [LARGE SCALE GENOMIC DNA]</scope>
    <source>
        <tissue evidence="19">Leaf</tissue>
    </source>
</reference>
<evidence type="ECO:0000256" key="13">
    <source>
        <dbReference type="PROSITE-ProRule" id="PRU00552"/>
    </source>
</evidence>
<evidence type="ECO:0000256" key="12">
    <source>
        <dbReference type="ARBA" id="ARBA00037449"/>
    </source>
</evidence>
<comment type="similarity">
    <text evidence="2">Belongs to the DEAD box helicase family. DDX5/DBP2 subfamily.</text>
</comment>
<feature type="compositionally biased region" description="Basic residues" evidence="15">
    <location>
        <begin position="17"/>
        <end position="31"/>
    </location>
</feature>
<evidence type="ECO:0000256" key="9">
    <source>
        <dbReference type="ARBA" id="ARBA00022840"/>
    </source>
</evidence>
<dbReference type="InterPro" id="IPR044742">
    <property type="entry name" value="DEAD/DEAH_RhlB"/>
</dbReference>
<evidence type="ECO:0000256" key="8">
    <source>
        <dbReference type="ARBA" id="ARBA00022806"/>
    </source>
</evidence>
<dbReference type="PANTHER" id="PTHR47958">
    <property type="entry name" value="ATP-DEPENDENT RNA HELICASE DBP3"/>
    <property type="match status" value="1"/>
</dbReference>
<gene>
    <name evidence="19" type="ORF">HPP92_020807</name>
</gene>
<dbReference type="OrthoDB" id="14535at2759"/>
<feature type="compositionally biased region" description="Basic and acidic residues" evidence="15">
    <location>
        <begin position="120"/>
        <end position="131"/>
    </location>
</feature>
<keyword evidence="11" id="KW-0539">Nucleus</keyword>
<dbReference type="GO" id="GO:0005524">
    <property type="term" value="F:ATP binding"/>
    <property type="evidence" value="ECO:0007669"/>
    <property type="project" value="UniProtKB-KW"/>
</dbReference>
<dbReference type="InterPro" id="IPR001650">
    <property type="entry name" value="Helicase_C-like"/>
</dbReference>
<dbReference type="Pfam" id="PF00270">
    <property type="entry name" value="DEAD"/>
    <property type="match status" value="1"/>
</dbReference>
<evidence type="ECO:0000259" key="16">
    <source>
        <dbReference type="PROSITE" id="PS51192"/>
    </source>
</evidence>
<dbReference type="SMART" id="SM00490">
    <property type="entry name" value="HELICc"/>
    <property type="match status" value="1"/>
</dbReference>
<keyword evidence="5" id="KW-0698">rRNA processing</keyword>
<dbReference type="Gene3D" id="3.40.50.300">
    <property type="entry name" value="P-loop containing nucleotide triphosphate hydrolases"/>
    <property type="match status" value="2"/>
</dbReference>
<dbReference type="InterPro" id="IPR011545">
    <property type="entry name" value="DEAD/DEAH_box_helicase_dom"/>
</dbReference>
<comment type="subcellular location">
    <subcellularLocation>
        <location evidence="1">Nucleus</location>
        <location evidence="1">Nucleolus</location>
    </subcellularLocation>
</comment>
<evidence type="ECO:0000256" key="4">
    <source>
        <dbReference type="ARBA" id="ARBA00022517"/>
    </source>
</evidence>
<dbReference type="PROSITE" id="PS51192">
    <property type="entry name" value="HELICASE_ATP_BIND_1"/>
    <property type="match status" value="1"/>
</dbReference>